<dbReference type="InterPro" id="IPR014710">
    <property type="entry name" value="RmlC-like_jellyroll"/>
</dbReference>
<dbReference type="SUPFAM" id="SSF51182">
    <property type="entry name" value="RmlC-like cupins"/>
    <property type="match status" value="1"/>
</dbReference>
<evidence type="ECO:0000259" key="1">
    <source>
        <dbReference type="Pfam" id="PF12973"/>
    </source>
</evidence>
<feature type="domain" description="ChrR-like cupin" evidence="1">
    <location>
        <begin position="54"/>
        <end position="123"/>
    </location>
</feature>
<organism evidence="2 3">
    <name type="scientific">Cupriavidus necator (strain ATCC 43291 / DSM 13513 / CCUG 52238 / LMG 8453 / N-1)</name>
    <name type="common">Ralstonia eutropha</name>
    <dbReference type="NCBI Taxonomy" id="1042878"/>
    <lineage>
        <taxon>Bacteria</taxon>
        <taxon>Pseudomonadati</taxon>
        <taxon>Pseudomonadota</taxon>
        <taxon>Betaproteobacteria</taxon>
        <taxon>Burkholderiales</taxon>
        <taxon>Burkholderiaceae</taxon>
        <taxon>Cupriavidus</taxon>
    </lineage>
</organism>
<dbReference type="CDD" id="cd06989">
    <property type="entry name" value="cupin_DRT102"/>
    <property type="match status" value="1"/>
</dbReference>
<dbReference type="InterPro" id="IPR011051">
    <property type="entry name" value="RmlC_Cupin_sf"/>
</dbReference>
<dbReference type="Gene3D" id="2.60.120.10">
    <property type="entry name" value="Jelly Rolls"/>
    <property type="match status" value="1"/>
</dbReference>
<sequence length="180" mass="19505">MASMRSVPSPLRLSGCRLRKERAMKNKLPPIATLAFGVCLTVSAALAAPAGSMIKVTADEIKWADLPLIPGAKLAVLEGQMDKKEPFTARIKLPADAKVAAHWHPGVERVTVLSGTFNYGMGDKLDPEKTSPLGPGSLIVMPPKMHHFGWTKDETIIQINATGPWAFNFVNPADDPRKKK</sequence>
<dbReference type="InterPro" id="IPR025979">
    <property type="entry name" value="ChrR-like_cupin_dom"/>
</dbReference>
<evidence type="ECO:0000313" key="3">
    <source>
        <dbReference type="Proteomes" id="UP000006798"/>
    </source>
</evidence>
<proteinExistence type="predicted"/>
<dbReference type="Pfam" id="PF12973">
    <property type="entry name" value="Cupin_7"/>
    <property type="match status" value="1"/>
</dbReference>
<dbReference type="AlphaFoldDB" id="G0EWK8"/>
<dbReference type="Proteomes" id="UP000006798">
    <property type="component" value="Chromosome 1"/>
</dbReference>
<name>G0EWK8_CUPNN</name>
<dbReference type="KEGG" id="cnc:CNE_1c31530"/>
<protein>
    <submittedName>
        <fullName evidence="2">Hypothetical membrane protein</fullName>
    </submittedName>
</protein>
<gene>
    <name evidence="2" type="ordered locus">CNE_1c31530</name>
</gene>
<evidence type="ECO:0000313" key="2">
    <source>
        <dbReference type="EMBL" id="AEI78465.1"/>
    </source>
</evidence>
<accession>G0EWK8</accession>
<reference evidence="2 3" key="1">
    <citation type="journal article" date="2011" name="J. Bacteriol.">
        <title>Complete genome sequence of the type strain Cupriavidus necator N-1.</title>
        <authorList>
            <person name="Poehlein A."/>
            <person name="Kusian B."/>
            <person name="Friedrich B."/>
            <person name="Daniel R."/>
            <person name="Bowien B."/>
        </authorList>
    </citation>
    <scope>NUCLEOTIDE SEQUENCE [LARGE SCALE GENOMIC DNA]</scope>
    <source>
        <strain evidence="3">ATCC 43291 / DSM 13513 / CCUG 52238 / LMG 8453 / N-1</strain>
    </source>
</reference>
<dbReference type="EMBL" id="CP002877">
    <property type="protein sequence ID" value="AEI78465.1"/>
    <property type="molecule type" value="Genomic_DNA"/>
</dbReference>
<dbReference type="HOGENOM" id="CLU_114915_1_1_4"/>